<sequence>MRLELQPISGVKQLAAWHPLVELLALFNGSCALDDLEWDDGEMLASYVEDMDPHARADYEAEPAAGIREAKDLFITGMLELIRDRQAALGAASPFHLPNDGTTLLIRKPVEEVTEASIAYSWMVLFWAISSKTDYLIITKQDRTAFTTDFAKVFEWICCLIMVARSPASVWYFGDSRDVREFLRRLERMVLVAGTGRVKGFAQLQANQVGANDGGVDILAIQTRQGAVPRDATAYLVGATIQQSDRRAKIMGGGSIARFLEFFERGPNFAFHGVLAVPFEASDIDQLNCNLNNCIYLSKAELISILGQYPQDIRQRLNVGTARRKIRQRSREISNTTILVGKAGDLRLQWA</sequence>
<protein>
    <submittedName>
        <fullName evidence="1">Uncharacterized protein</fullName>
    </submittedName>
</protein>
<dbReference type="EMBL" id="JBHUGS010000002">
    <property type="protein sequence ID" value="MFD1950688.1"/>
    <property type="molecule type" value="Genomic_DNA"/>
</dbReference>
<accession>A0ABW4TX53</accession>
<organism evidence="1 2">
    <name type="scientific">Sphingomonas arantia</name>
    <dbReference type="NCBI Taxonomy" id="1460676"/>
    <lineage>
        <taxon>Bacteria</taxon>
        <taxon>Pseudomonadati</taxon>
        <taxon>Pseudomonadota</taxon>
        <taxon>Alphaproteobacteria</taxon>
        <taxon>Sphingomonadales</taxon>
        <taxon>Sphingomonadaceae</taxon>
        <taxon>Sphingomonas</taxon>
    </lineage>
</organism>
<dbReference type="RefSeq" id="WP_380928893.1">
    <property type="nucleotide sequence ID" value="NZ_JBHUGS010000002.1"/>
</dbReference>
<comment type="caution">
    <text evidence="1">The sequence shown here is derived from an EMBL/GenBank/DDBJ whole genome shotgun (WGS) entry which is preliminary data.</text>
</comment>
<reference evidence="2" key="1">
    <citation type="journal article" date="2019" name="Int. J. Syst. Evol. Microbiol.">
        <title>The Global Catalogue of Microorganisms (GCM) 10K type strain sequencing project: providing services to taxonomists for standard genome sequencing and annotation.</title>
        <authorList>
            <consortium name="The Broad Institute Genomics Platform"/>
            <consortium name="The Broad Institute Genome Sequencing Center for Infectious Disease"/>
            <person name="Wu L."/>
            <person name="Ma J."/>
        </authorList>
    </citation>
    <scope>NUCLEOTIDE SEQUENCE [LARGE SCALE GENOMIC DNA]</scope>
    <source>
        <strain evidence="2">CGMCC 1.12702</strain>
    </source>
</reference>
<evidence type="ECO:0000313" key="1">
    <source>
        <dbReference type="EMBL" id="MFD1950688.1"/>
    </source>
</evidence>
<gene>
    <name evidence="1" type="ORF">ACFSGX_07900</name>
</gene>
<evidence type="ECO:0000313" key="2">
    <source>
        <dbReference type="Proteomes" id="UP001597400"/>
    </source>
</evidence>
<keyword evidence="2" id="KW-1185">Reference proteome</keyword>
<dbReference type="Proteomes" id="UP001597400">
    <property type="component" value="Unassembled WGS sequence"/>
</dbReference>
<name>A0ABW4TX53_9SPHN</name>
<proteinExistence type="predicted"/>